<comment type="caution">
    <text evidence="14">Lacks conserved residue(s) required for the propagation of feature annotation.</text>
</comment>
<dbReference type="GO" id="GO:0005576">
    <property type="term" value="C:extracellular region"/>
    <property type="evidence" value="ECO:0007669"/>
    <property type="project" value="UniProtKB-SubCell"/>
</dbReference>
<keyword evidence="5 15" id="KW-0479">Metal-binding</keyword>
<dbReference type="InterPro" id="IPR000742">
    <property type="entry name" value="EGF"/>
</dbReference>
<dbReference type="GO" id="GO:0004222">
    <property type="term" value="F:metalloendopeptidase activity"/>
    <property type="evidence" value="ECO:0007669"/>
    <property type="project" value="UniProtKB-UniRule"/>
</dbReference>
<evidence type="ECO:0000256" key="2">
    <source>
        <dbReference type="ARBA" id="ARBA00022525"/>
    </source>
</evidence>
<evidence type="ECO:0000256" key="12">
    <source>
        <dbReference type="ARBA" id="ARBA00023180"/>
    </source>
</evidence>
<feature type="region of interest" description="Disordered" evidence="17">
    <location>
        <begin position="292"/>
        <end position="350"/>
    </location>
</feature>
<keyword evidence="3 14" id="KW-0245">EGF-like domain</keyword>
<name>A0A9P1J1T9_9PELO</name>
<keyword evidence="8 15" id="KW-0862">Zinc</keyword>
<dbReference type="GO" id="GO:0018996">
    <property type="term" value="P:molting cycle, collagen and cuticulin-based cuticle"/>
    <property type="evidence" value="ECO:0007669"/>
    <property type="project" value="InterPro"/>
</dbReference>
<feature type="binding site" evidence="15">
    <location>
        <position position="42"/>
    </location>
    <ligand>
        <name>Zn(2+)</name>
        <dbReference type="ChEBI" id="CHEBI:29105"/>
        <note>catalytic</note>
    </ligand>
</feature>
<comment type="caution">
    <text evidence="20">The sequence shown here is derived from an EMBL/GenBank/DDBJ whole genome shotgun (WGS) entry which is preliminary data.</text>
</comment>
<evidence type="ECO:0000256" key="16">
    <source>
        <dbReference type="RuleBase" id="RU361183"/>
    </source>
</evidence>
<dbReference type="PANTHER" id="PTHR10127:SF877">
    <property type="entry name" value="ZINC METALLOPROTEINASE NAS-34"/>
    <property type="match status" value="1"/>
</dbReference>
<keyword evidence="21" id="KW-1185">Reference proteome</keyword>
<dbReference type="Proteomes" id="UP001152747">
    <property type="component" value="Unassembled WGS sequence"/>
</dbReference>
<dbReference type="PROSITE" id="PS00022">
    <property type="entry name" value="EGF_1"/>
    <property type="match status" value="1"/>
</dbReference>
<evidence type="ECO:0000313" key="21">
    <source>
        <dbReference type="Proteomes" id="UP001152747"/>
    </source>
</evidence>
<organism evidence="20 21">
    <name type="scientific">Caenorhabditis angaria</name>
    <dbReference type="NCBI Taxonomy" id="860376"/>
    <lineage>
        <taxon>Eukaryota</taxon>
        <taxon>Metazoa</taxon>
        <taxon>Ecdysozoa</taxon>
        <taxon>Nematoda</taxon>
        <taxon>Chromadorea</taxon>
        <taxon>Rhabditida</taxon>
        <taxon>Rhabditina</taxon>
        <taxon>Rhabditomorpha</taxon>
        <taxon>Rhabditoidea</taxon>
        <taxon>Rhabditidae</taxon>
        <taxon>Peloderinae</taxon>
        <taxon>Caenorhabditis</taxon>
    </lineage>
</organism>
<evidence type="ECO:0000256" key="5">
    <source>
        <dbReference type="ARBA" id="ARBA00022723"/>
    </source>
</evidence>
<reference evidence="20" key="1">
    <citation type="submission" date="2022-11" db="EMBL/GenBank/DDBJ databases">
        <authorList>
            <person name="Kikuchi T."/>
        </authorList>
    </citation>
    <scope>NUCLEOTIDE SEQUENCE</scope>
    <source>
        <strain evidence="20">PS1010</strain>
    </source>
</reference>
<evidence type="ECO:0000256" key="11">
    <source>
        <dbReference type="ARBA" id="ARBA00023157"/>
    </source>
</evidence>
<keyword evidence="12" id="KW-0325">Glycoprotein</keyword>
<dbReference type="InterPro" id="IPR001506">
    <property type="entry name" value="Peptidase_M12A"/>
</dbReference>
<protein>
    <recommendedName>
        <fullName evidence="13">Zinc metalloproteinase</fullName>
    </recommendedName>
</protein>
<dbReference type="PROSITE" id="PS51257">
    <property type="entry name" value="PROKAR_LIPOPROTEIN"/>
    <property type="match status" value="1"/>
</dbReference>
<dbReference type="SMART" id="SM00235">
    <property type="entry name" value="ZnMc"/>
    <property type="match status" value="1"/>
</dbReference>
<feature type="disulfide bond" evidence="14">
    <location>
        <begin position="166"/>
        <end position="175"/>
    </location>
</feature>
<comment type="subcellular location">
    <subcellularLocation>
        <location evidence="1 13">Secreted</location>
    </subcellularLocation>
</comment>
<dbReference type="OrthoDB" id="5913174at2759"/>
<dbReference type="SUPFAM" id="SSF49854">
    <property type="entry name" value="Spermadhesin, CUB domain"/>
    <property type="match status" value="1"/>
</dbReference>
<dbReference type="PRINTS" id="PR00480">
    <property type="entry name" value="ASTACIN"/>
</dbReference>
<dbReference type="InterPro" id="IPR000859">
    <property type="entry name" value="CUB_dom"/>
</dbReference>
<keyword evidence="10" id="KW-0865">Zymogen</keyword>
<evidence type="ECO:0000313" key="20">
    <source>
        <dbReference type="EMBL" id="CAI5454727.1"/>
    </source>
</evidence>
<dbReference type="AlphaFoldDB" id="A0A9P1J1T9"/>
<dbReference type="PIRSF" id="PIRSF036365">
    <property type="entry name" value="Astacin_nematoda"/>
    <property type="match status" value="1"/>
</dbReference>
<evidence type="ECO:0000256" key="10">
    <source>
        <dbReference type="ARBA" id="ARBA00023145"/>
    </source>
</evidence>
<evidence type="ECO:0000256" key="1">
    <source>
        <dbReference type="ARBA" id="ARBA00004613"/>
    </source>
</evidence>
<feature type="domain" description="Peptidase M12A" evidence="19">
    <location>
        <begin position="1"/>
        <end position="141"/>
    </location>
</feature>
<dbReference type="InterPro" id="IPR024079">
    <property type="entry name" value="MetalloPept_cat_dom_sf"/>
</dbReference>
<dbReference type="GO" id="GO:0008270">
    <property type="term" value="F:zinc ion binding"/>
    <property type="evidence" value="ECO:0007669"/>
    <property type="project" value="UniProtKB-UniRule"/>
</dbReference>
<keyword evidence="7 15" id="KW-0378">Hydrolase</keyword>
<dbReference type="CDD" id="cd04280">
    <property type="entry name" value="ZnMc_astacin_like"/>
    <property type="match status" value="1"/>
</dbReference>
<evidence type="ECO:0000259" key="18">
    <source>
        <dbReference type="PROSITE" id="PS50026"/>
    </source>
</evidence>
<dbReference type="InterPro" id="IPR006026">
    <property type="entry name" value="Peptidase_Metallo"/>
</dbReference>
<feature type="active site" evidence="15">
    <location>
        <position position="39"/>
    </location>
</feature>
<evidence type="ECO:0000256" key="3">
    <source>
        <dbReference type="ARBA" id="ARBA00022536"/>
    </source>
</evidence>
<gene>
    <name evidence="20" type="ORF">CAMP_LOCUS17364</name>
</gene>
<keyword evidence="9 15" id="KW-0482">Metalloprotease</keyword>
<evidence type="ECO:0000256" key="8">
    <source>
        <dbReference type="ARBA" id="ARBA00022833"/>
    </source>
</evidence>
<feature type="disulfide bond" evidence="14">
    <location>
        <begin position="140"/>
        <end position="150"/>
    </location>
</feature>
<dbReference type="SMART" id="SM00042">
    <property type="entry name" value="CUB"/>
    <property type="match status" value="1"/>
</dbReference>
<evidence type="ECO:0000256" key="9">
    <source>
        <dbReference type="ARBA" id="ARBA00023049"/>
    </source>
</evidence>
<evidence type="ECO:0000256" key="14">
    <source>
        <dbReference type="PROSITE-ProRule" id="PRU00076"/>
    </source>
</evidence>
<sequence>MIKFRKLELCWSYIGKIGYSSQQVSIGVGCTSLGTVTHEIGHALGFYHEQARYDRDSYVSILTQNIQSTYLSQFTKQSFSSMVDYGVGYDYGSVMHYDQTAFTSNGGNTIATIDPNYQATIGQRVAPSFADVKRINLAYCNSTCSNTLDCQNGGYINPNDCNNCKCPPGFGGQLCNIAGGGDASCGTADLTATNTIQTVSASGAVNCQYVITAPVGAKVYFQMTAATFSRSVPCTNYLEIKYDSDFTRVGARFCTSYPTISLSETNRLVLIYQGVSGARFSLNYRYDPQDFTTSTSSTSTTTTTTTAAPVTSAPTTSTARPTTTTARTTTTTRRTTVTSTTQAPTTTTSSVCGSWGGCSAQCGGCGTQTRKCGTYFETVYCNTNPCVGGYCCRPFFYVTQNGNGYCKRPQADDSEIRNEDRFEKAIHPNNDAPSVIWENIKDHPKSRINGSNKGFAINN</sequence>
<dbReference type="InterPro" id="IPR034035">
    <property type="entry name" value="Astacin-like_dom"/>
</dbReference>
<evidence type="ECO:0000256" key="17">
    <source>
        <dbReference type="SAM" id="MobiDB-lite"/>
    </source>
</evidence>
<dbReference type="Gene3D" id="2.60.120.290">
    <property type="entry name" value="Spermadhesin, CUB domain"/>
    <property type="match status" value="1"/>
</dbReference>
<dbReference type="PROSITE" id="PS01186">
    <property type="entry name" value="EGF_2"/>
    <property type="match status" value="1"/>
</dbReference>
<dbReference type="InterPro" id="IPR035914">
    <property type="entry name" value="Sperma_CUB_dom_sf"/>
</dbReference>
<evidence type="ECO:0000259" key="19">
    <source>
        <dbReference type="PROSITE" id="PS51864"/>
    </source>
</evidence>
<keyword evidence="4 15" id="KW-0645">Protease</keyword>
<evidence type="ECO:0000256" key="15">
    <source>
        <dbReference type="PROSITE-ProRule" id="PRU01211"/>
    </source>
</evidence>
<evidence type="ECO:0000256" key="6">
    <source>
        <dbReference type="ARBA" id="ARBA00022729"/>
    </source>
</evidence>
<proteinExistence type="predicted"/>
<dbReference type="SUPFAM" id="SSF55486">
    <property type="entry name" value="Metalloproteases ('zincins'), catalytic domain"/>
    <property type="match status" value="1"/>
</dbReference>
<keyword evidence="11 14" id="KW-1015">Disulfide bond</keyword>
<dbReference type="GO" id="GO:0006508">
    <property type="term" value="P:proteolysis"/>
    <property type="evidence" value="ECO:0007669"/>
    <property type="project" value="UniProtKB-KW"/>
</dbReference>
<evidence type="ECO:0000256" key="4">
    <source>
        <dbReference type="ARBA" id="ARBA00022670"/>
    </source>
</evidence>
<dbReference type="Pfam" id="PF01400">
    <property type="entry name" value="Astacin"/>
    <property type="match status" value="1"/>
</dbReference>
<feature type="binding site" evidence="15">
    <location>
        <position position="38"/>
    </location>
    <ligand>
        <name>Zn(2+)</name>
        <dbReference type="ChEBI" id="CHEBI:29105"/>
        <note>catalytic</note>
    </ligand>
</feature>
<dbReference type="EMBL" id="CANHGI010000006">
    <property type="protein sequence ID" value="CAI5454727.1"/>
    <property type="molecule type" value="Genomic_DNA"/>
</dbReference>
<keyword evidence="6" id="KW-0732">Signal</keyword>
<evidence type="ECO:0000256" key="13">
    <source>
        <dbReference type="PIRNR" id="PIRNR036365"/>
    </source>
</evidence>
<dbReference type="Gene3D" id="3.40.390.10">
    <property type="entry name" value="Collagenase (Catalytic Domain)"/>
    <property type="match status" value="1"/>
</dbReference>
<evidence type="ECO:0000256" key="7">
    <source>
        <dbReference type="ARBA" id="ARBA00022801"/>
    </source>
</evidence>
<dbReference type="PANTHER" id="PTHR10127">
    <property type="entry name" value="DISCOIDIN, CUB, EGF, LAMININ , AND ZINC METALLOPROTEASE DOMAIN CONTAINING"/>
    <property type="match status" value="1"/>
</dbReference>
<dbReference type="PROSITE" id="PS50026">
    <property type="entry name" value="EGF_3"/>
    <property type="match status" value="1"/>
</dbReference>
<dbReference type="PROSITE" id="PS51864">
    <property type="entry name" value="ASTACIN"/>
    <property type="match status" value="1"/>
</dbReference>
<feature type="binding site" evidence="15">
    <location>
        <position position="48"/>
    </location>
    <ligand>
        <name>Zn(2+)</name>
        <dbReference type="ChEBI" id="CHEBI:29105"/>
        <note>catalytic</note>
    </ligand>
</feature>
<keyword evidence="2 13" id="KW-0964">Secreted</keyword>
<accession>A0A9P1J1T9</accession>
<dbReference type="InterPro" id="IPR017050">
    <property type="entry name" value="Metallopeptidase_nem"/>
</dbReference>
<comment type="cofactor">
    <cofactor evidence="15 16">
        <name>Zn(2+)</name>
        <dbReference type="ChEBI" id="CHEBI:29105"/>
    </cofactor>
    <text evidence="15 16">Binds 1 zinc ion per subunit.</text>
</comment>
<feature type="domain" description="EGF-like" evidence="18">
    <location>
        <begin position="136"/>
        <end position="176"/>
    </location>
</feature>